<accession>A0ABN2RN62</accession>
<name>A0ABN2RN62_9ACTN</name>
<organism evidence="2 3">
    <name type="scientific">Nocardioides panacihumi</name>
    <dbReference type="NCBI Taxonomy" id="400774"/>
    <lineage>
        <taxon>Bacteria</taxon>
        <taxon>Bacillati</taxon>
        <taxon>Actinomycetota</taxon>
        <taxon>Actinomycetes</taxon>
        <taxon>Propionibacteriales</taxon>
        <taxon>Nocardioidaceae</taxon>
        <taxon>Nocardioides</taxon>
    </lineage>
</organism>
<keyword evidence="1" id="KW-1133">Transmembrane helix</keyword>
<protein>
    <recommendedName>
        <fullName evidence="4">Glycosyltransferase RgtA/B/C/D-like domain-containing protein</fullName>
    </recommendedName>
</protein>
<feature type="transmembrane region" description="Helical" evidence="1">
    <location>
        <begin position="184"/>
        <end position="204"/>
    </location>
</feature>
<keyword evidence="1" id="KW-0472">Membrane</keyword>
<dbReference type="Proteomes" id="UP001500571">
    <property type="component" value="Unassembled WGS sequence"/>
</dbReference>
<feature type="transmembrane region" description="Helical" evidence="1">
    <location>
        <begin position="21"/>
        <end position="38"/>
    </location>
</feature>
<evidence type="ECO:0000313" key="3">
    <source>
        <dbReference type="Proteomes" id="UP001500571"/>
    </source>
</evidence>
<feature type="transmembrane region" description="Helical" evidence="1">
    <location>
        <begin position="114"/>
        <end position="134"/>
    </location>
</feature>
<feature type="transmembrane region" description="Helical" evidence="1">
    <location>
        <begin position="431"/>
        <end position="450"/>
    </location>
</feature>
<proteinExistence type="predicted"/>
<sequence length="492" mass="52626">MTIVVSPAIPTRVRRIARADLVLAVLLLAQLVLRVLLYPRVQDVHYIGDEKAYVDAARALSNLVRDVVGPTPVDLGEVRRNVVASGWFMPGMSVLLTPLLLVEPHASIPLVRGYLDVATGVLFLLAVLDVRRVLGPWYAVVLAVFGLVPMWLLFAATAYGDLTAGLVLVLLMTRLVAALRRVRLGTLAPLNGVGLGLLAIAVLYLRPSAMPLAIGLLLLLLLCAVWLSRGRARLRSVAAALIAVAVFGAVLLPWSVLASQTLGGRVLTTTSVPLGLGATFGDRDKRCFGPCDPDASLWYGPVRYGREVARATGRSEVTVQQQAARYAMQDVTTGSYARDVLADFDRYLHEPAHYSVAYHPPGKSDDSVQRAVVTWTERMFRLLMLGGAAVLLLVRRRDFTDQALSVVAKVALAGLLFQPFVHVSGARYWPTAAPVAALGLAMLGSALLALRPGAAAPARVGDAAPVRLFTVLQACCAVTVVAVWVALHVLAG</sequence>
<evidence type="ECO:0000256" key="1">
    <source>
        <dbReference type="SAM" id="Phobius"/>
    </source>
</evidence>
<evidence type="ECO:0008006" key="4">
    <source>
        <dbReference type="Google" id="ProtNLM"/>
    </source>
</evidence>
<comment type="caution">
    <text evidence="2">The sequence shown here is derived from an EMBL/GenBank/DDBJ whole genome shotgun (WGS) entry which is preliminary data.</text>
</comment>
<keyword evidence="1" id="KW-0812">Transmembrane</keyword>
<reference evidence="2 3" key="1">
    <citation type="journal article" date="2019" name="Int. J. Syst. Evol. Microbiol.">
        <title>The Global Catalogue of Microorganisms (GCM) 10K type strain sequencing project: providing services to taxonomists for standard genome sequencing and annotation.</title>
        <authorList>
            <consortium name="The Broad Institute Genomics Platform"/>
            <consortium name="The Broad Institute Genome Sequencing Center for Infectious Disease"/>
            <person name="Wu L."/>
            <person name="Ma J."/>
        </authorList>
    </citation>
    <scope>NUCLEOTIDE SEQUENCE [LARGE SCALE GENOMIC DNA]</scope>
    <source>
        <strain evidence="2 3">JCM 15309</strain>
    </source>
</reference>
<gene>
    <name evidence="2" type="ORF">GCM10009798_35710</name>
</gene>
<feature type="transmembrane region" description="Helical" evidence="1">
    <location>
        <begin position="406"/>
        <end position="425"/>
    </location>
</feature>
<dbReference type="EMBL" id="BAAAPB010000004">
    <property type="protein sequence ID" value="GAA1971638.1"/>
    <property type="molecule type" value="Genomic_DNA"/>
</dbReference>
<keyword evidence="3" id="KW-1185">Reference proteome</keyword>
<feature type="transmembrane region" description="Helical" evidence="1">
    <location>
        <begin position="239"/>
        <end position="257"/>
    </location>
</feature>
<feature type="transmembrane region" description="Helical" evidence="1">
    <location>
        <begin position="471"/>
        <end position="491"/>
    </location>
</feature>
<feature type="transmembrane region" description="Helical" evidence="1">
    <location>
        <begin position="210"/>
        <end position="227"/>
    </location>
</feature>
<feature type="transmembrane region" description="Helical" evidence="1">
    <location>
        <begin position="140"/>
        <end position="172"/>
    </location>
</feature>
<evidence type="ECO:0000313" key="2">
    <source>
        <dbReference type="EMBL" id="GAA1971638.1"/>
    </source>
</evidence>